<dbReference type="Proteomes" id="UP000481360">
    <property type="component" value="Unassembled WGS sequence"/>
</dbReference>
<dbReference type="InterPro" id="IPR027417">
    <property type="entry name" value="P-loop_NTPase"/>
</dbReference>
<reference evidence="7 8" key="1">
    <citation type="submission" date="2020-03" db="EMBL/GenBank/DDBJ databases">
        <title>Isolation and identification of active actinomycetes.</title>
        <authorList>
            <person name="Sun X."/>
        </authorList>
    </citation>
    <scope>NUCLEOTIDE SEQUENCE [LARGE SCALE GENOMIC DNA]</scope>
    <source>
        <strain evidence="7 8">NEAU-D13</strain>
    </source>
</reference>
<dbReference type="Pfam" id="PF03704">
    <property type="entry name" value="BTAD"/>
    <property type="match status" value="1"/>
</dbReference>
<feature type="DNA-binding region" description="OmpR/PhoB-type" evidence="5">
    <location>
        <begin position="1"/>
        <end position="93"/>
    </location>
</feature>
<dbReference type="InterPro" id="IPR001867">
    <property type="entry name" value="OmpR/PhoB-type_DNA-bd"/>
</dbReference>
<keyword evidence="4" id="KW-0804">Transcription</keyword>
<name>A0A7C9RV75_9PSEU</name>
<dbReference type="SUPFAM" id="SSF52540">
    <property type="entry name" value="P-loop containing nucleoside triphosphate hydrolases"/>
    <property type="match status" value="1"/>
</dbReference>
<evidence type="ECO:0000313" key="8">
    <source>
        <dbReference type="Proteomes" id="UP000481360"/>
    </source>
</evidence>
<evidence type="ECO:0000256" key="1">
    <source>
        <dbReference type="ARBA" id="ARBA00005820"/>
    </source>
</evidence>
<dbReference type="PRINTS" id="PR00364">
    <property type="entry name" value="DISEASERSIST"/>
</dbReference>
<dbReference type="InterPro" id="IPR011990">
    <property type="entry name" value="TPR-like_helical_dom_sf"/>
</dbReference>
<dbReference type="Gene3D" id="1.10.10.10">
    <property type="entry name" value="Winged helix-like DNA-binding domain superfamily/Winged helix DNA-binding domain"/>
    <property type="match status" value="1"/>
</dbReference>
<dbReference type="SUPFAM" id="SSF46894">
    <property type="entry name" value="C-terminal effector domain of the bipartite response regulators"/>
    <property type="match status" value="1"/>
</dbReference>
<keyword evidence="2" id="KW-0805">Transcription regulation</keyword>
<dbReference type="GO" id="GO:0003677">
    <property type="term" value="F:DNA binding"/>
    <property type="evidence" value="ECO:0007669"/>
    <property type="project" value="UniProtKB-UniRule"/>
</dbReference>
<dbReference type="Pfam" id="PF00486">
    <property type="entry name" value="Trans_reg_C"/>
    <property type="match status" value="1"/>
</dbReference>
<evidence type="ECO:0000313" key="7">
    <source>
        <dbReference type="EMBL" id="NGY63730.1"/>
    </source>
</evidence>
<dbReference type="InterPro" id="IPR016032">
    <property type="entry name" value="Sig_transdc_resp-reg_C-effctor"/>
</dbReference>
<dbReference type="InterPro" id="IPR051677">
    <property type="entry name" value="AfsR-DnrI-RedD_regulator"/>
</dbReference>
<comment type="similarity">
    <text evidence="1">Belongs to the AfsR/DnrI/RedD regulatory family.</text>
</comment>
<dbReference type="SMART" id="SM00862">
    <property type="entry name" value="Trans_reg_C"/>
    <property type="match status" value="1"/>
</dbReference>
<evidence type="ECO:0000256" key="3">
    <source>
        <dbReference type="ARBA" id="ARBA00023125"/>
    </source>
</evidence>
<dbReference type="InterPro" id="IPR036388">
    <property type="entry name" value="WH-like_DNA-bd_sf"/>
</dbReference>
<dbReference type="EMBL" id="JAAMPJ010000010">
    <property type="protein sequence ID" value="NGY63730.1"/>
    <property type="molecule type" value="Genomic_DNA"/>
</dbReference>
<dbReference type="PANTHER" id="PTHR35807">
    <property type="entry name" value="TRANSCRIPTIONAL REGULATOR REDD-RELATED"/>
    <property type="match status" value="1"/>
</dbReference>
<feature type="domain" description="OmpR/PhoB-type" evidence="6">
    <location>
        <begin position="1"/>
        <end position="93"/>
    </location>
</feature>
<evidence type="ECO:0000256" key="5">
    <source>
        <dbReference type="PROSITE-ProRule" id="PRU01091"/>
    </source>
</evidence>
<gene>
    <name evidence="7" type="ORF">G7043_32905</name>
</gene>
<dbReference type="CDD" id="cd15831">
    <property type="entry name" value="BTAD"/>
    <property type="match status" value="1"/>
</dbReference>
<protein>
    <submittedName>
        <fullName evidence="7">AAA family ATPase</fullName>
    </submittedName>
</protein>
<dbReference type="InterPro" id="IPR041664">
    <property type="entry name" value="AAA_16"/>
</dbReference>
<evidence type="ECO:0000259" key="6">
    <source>
        <dbReference type="PROSITE" id="PS51755"/>
    </source>
</evidence>
<keyword evidence="8" id="KW-1185">Reference proteome</keyword>
<dbReference type="Gene3D" id="3.40.50.300">
    <property type="entry name" value="P-loop containing nucleotide triphosphate hydrolases"/>
    <property type="match status" value="1"/>
</dbReference>
<dbReference type="AlphaFoldDB" id="A0A7C9RV75"/>
<evidence type="ECO:0000256" key="4">
    <source>
        <dbReference type="ARBA" id="ARBA00023163"/>
    </source>
</evidence>
<keyword evidence="3 5" id="KW-0238">DNA-binding</keyword>
<dbReference type="GO" id="GO:0000160">
    <property type="term" value="P:phosphorelay signal transduction system"/>
    <property type="evidence" value="ECO:0007669"/>
    <property type="project" value="InterPro"/>
</dbReference>
<organism evidence="7 8">
    <name type="scientific">Lentzea alba</name>
    <dbReference type="NCBI Taxonomy" id="2714351"/>
    <lineage>
        <taxon>Bacteria</taxon>
        <taxon>Bacillati</taxon>
        <taxon>Actinomycetota</taxon>
        <taxon>Actinomycetes</taxon>
        <taxon>Pseudonocardiales</taxon>
        <taxon>Pseudonocardiaceae</taxon>
        <taxon>Lentzea</taxon>
    </lineage>
</organism>
<dbReference type="Pfam" id="PF13191">
    <property type="entry name" value="AAA_16"/>
    <property type="match status" value="1"/>
</dbReference>
<dbReference type="SMART" id="SM01043">
    <property type="entry name" value="BTAD"/>
    <property type="match status" value="1"/>
</dbReference>
<evidence type="ECO:0000256" key="2">
    <source>
        <dbReference type="ARBA" id="ARBA00023015"/>
    </source>
</evidence>
<sequence length="469" mass="50821">MGVQFKLLGDVSCLVDGVPLDIGHRRQRSVLAVLLLDANRPVPVEHLIDRIWSAEAPLRARTTLYGYVHHLRRALDATGARLETREEGYRLVVDPMSVDVHRFARLAAQGWASGECVLFDLALALWQGEPLAGLESPWFDAVREDLRRQKLAVELDRNDAWLRAGRHQQLLPVVAAMTGDLPMDERLAHQFMLAAYRCGRQDEALHRFAAIRAHLAEELGADPGEALRTLHRRVLNADPGLCLPPAGGPRRPVPRQLPTPPRLFVGRASEFAALDGYLGAGRAPSPAAPIAVVHGPPGIGKTALALRWAQSRVDLFPDGQLYADLRTENPLRGFLDALGVEPSEIPADLCACAGLYRSLVAGRRMLIVLDHATDAEQVLSLLAGSATNTMIITSRDPLIELIATHGAHSVRLDALPADQARQLIAGHIGERRIASEPVAVSAILSRCGGIPLALSTAAARSLASRSRFG</sequence>
<comment type="caution">
    <text evidence="7">The sequence shown here is derived from an EMBL/GenBank/DDBJ whole genome shotgun (WGS) entry which is preliminary data.</text>
</comment>
<dbReference type="PROSITE" id="PS51755">
    <property type="entry name" value="OMPR_PHOB"/>
    <property type="match status" value="1"/>
</dbReference>
<dbReference type="InterPro" id="IPR005158">
    <property type="entry name" value="BTAD"/>
</dbReference>
<dbReference type="GO" id="GO:0006355">
    <property type="term" value="P:regulation of DNA-templated transcription"/>
    <property type="evidence" value="ECO:0007669"/>
    <property type="project" value="InterPro"/>
</dbReference>
<accession>A0A7C9RV75</accession>
<dbReference type="SUPFAM" id="SSF48452">
    <property type="entry name" value="TPR-like"/>
    <property type="match status" value="1"/>
</dbReference>
<dbReference type="RefSeq" id="WP_166052381.1">
    <property type="nucleotide sequence ID" value="NZ_JAAMPJ010000010.1"/>
</dbReference>
<dbReference type="PANTHER" id="PTHR35807:SF1">
    <property type="entry name" value="TRANSCRIPTIONAL REGULATOR REDD"/>
    <property type="match status" value="1"/>
</dbReference>
<dbReference type="Gene3D" id="1.25.40.10">
    <property type="entry name" value="Tetratricopeptide repeat domain"/>
    <property type="match status" value="1"/>
</dbReference>
<proteinExistence type="inferred from homology"/>